<feature type="transmembrane region" description="Helical" evidence="2">
    <location>
        <begin position="17"/>
        <end position="38"/>
    </location>
</feature>
<dbReference type="Proteomes" id="UP000278962">
    <property type="component" value="Unassembled WGS sequence"/>
</dbReference>
<dbReference type="OrthoDB" id="3403609at2"/>
<accession>A0A660LFH7</accession>
<gene>
    <name evidence="3" type="ORF">C8N24_1500</name>
</gene>
<protein>
    <submittedName>
        <fullName evidence="3">Septum formation initiator</fullName>
    </submittedName>
</protein>
<dbReference type="Pfam" id="PF04977">
    <property type="entry name" value="DivIC"/>
    <property type="match status" value="1"/>
</dbReference>
<organism evidence="3 4">
    <name type="scientific">Solirubrobacter pauli</name>
    <dbReference type="NCBI Taxonomy" id="166793"/>
    <lineage>
        <taxon>Bacteria</taxon>
        <taxon>Bacillati</taxon>
        <taxon>Actinomycetota</taxon>
        <taxon>Thermoleophilia</taxon>
        <taxon>Solirubrobacterales</taxon>
        <taxon>Solirubrobacteraceae</taxon>
        <taxon>Solirubrobacter</taxon>
    </lineage>
</organism>
<proteinExistence type="predicted"/>
<dbReference type="InterPro" id="IPR007060">
    <property type="entry name" value="FtsL/DivIC"/>
</dbReference>
<feature type="coiled-coil region" evidence="1">
    <location>
        <begin position="44"/>
        <end position="71"/>
    </location>
</feature>
<evidence type="ECO:0000256" key="1">
    <source>
        <dbReference type="SAM" id="Coils"/>
    </source>
</evidence>
<keyword evidence="1" id="KW-0175">Coiled coil</keyword>
<keyword evidence="2" id="KW-0812">Transmembrane</keyword>
<dbReference type="RefSeq" id="WP_121249444.1">
    <property type="nucleotide sequence ID" value="NZ_RBIL01000001.1"/>
</dbReference>
<evidence type="ECO:0000313" key="3">
    <source>
        <dbReference type="EMBL" id="RKQ91674.1"/>
    </source>
</evidence>
<dbReference type="EMBL" id="RBIL01000001">
    <property type="protein sequence ID" value="RKQ91674.1"/>
    <property type="molecule type" value="Genomic_DNA"/>
</dbReference>
<keyword evidence="2" id="KW-1133">Transmembrane helix</keyword>
<comment type="caution">
    <text evidence="3">The sequence shown here is derived from an EMBL/GenBank/DDBJ whole genome shotgun (WGS) entry which is preliminary data.</text>
</comment>
<keyword evidence="4" id="KW-1185">Reference proteome</keyword>
<dbReference type="AlphaFoldDB" id="A0A660LFH7"/>
<evidence type="ECO:0000313" key="4">
    <source>
        <dbReference type="Proteomes" id="UP000278962"/>
    </source>
</evidence>
<sequence>MPPRRSLGIRWDRLGRWALLGVFALVLYLYIGPALTWISTYKEASRQREAVAELRAENERLEQRKAELKEPGAIEREARRLGMVKAGERAYIVEGLK</sequence>
<evidence type="ECO:0000256" key="2">
    <source>
        <dbReference type="SAM" id="Phobius"/>
    </source>
</evidence>
<reference evidence="3 4" key="1">
    <citation type="submission" date="2018-10" db="EMBL/GenBank/DDBJ databases">
        <title>Genomic Encyclopedia of Archaeal and Bacterial Type Strains, Phase II (KMG-II): from individual species to whole genera.</title>
        <authorList>
            <person name="Goeker M."/>
        </authorList>
    </citation>
    <scope>NUCLEOTIDE SEQUENCE [LARGE SCALE GENOMIC DNA]</scope>
    <source>
        <strain evidence="3 4">DSM 14954</strain>
    </source>
</reference>
<keyword evidence="2" id="KW-0472">Membrane</keyword>
<name>A0A660LFH7_9ACTN</name>